<dbReference type="GO" id="GO:0000166">
    <property type="term" value="F:nucleotide binding"/>
    <property type="evidence" value="ECO:0007669"/>
    <property type="project" value="InterPro"/>
</dbReference>
<comment type="caution">
    <text evidence="3">The sequence shown here is derived from an EMBL/GenBank/DDBJ whole genome shotgun (WGS) entry which is preliminary data.</text>
</comment>
<sequence>MINVVIVGTGRLGLEHLNAWSAISQARTVGVVSADHNQLKEIRKRHEVLTASDLNDLCRQVDVDVVDFCVPVHLHLNDVELAAHAKKYIIFSGPLGMDMKDYETIIDRCQENHIQLHVCQSLRFSPEYVDARERVLNGAIGNPGVIRLSHRGPRLLKEKRGIFFDLGIYEFDWLRWTFGDVKRVMAKRVSRSGRGELEYALVTLRMENGVIAHVELSQTEDSLFETSFELAGDQGMITNDSKSSSPISLQSMGVASAVGEDILVKTPCQLHLEYVVDSVLAHDQDRSIYDVKQAAIIADAAKQSAETGQPVQVKQSGGVL</sequence>
<feature type="domain" description="GFO/IDH/MocA-like oxidoreductase" evidence="2">
    <location>
        <begin position="129"/>
        <end position="237"/>
    </location>
</feature>
<proteinExistence type="predicted"/>
<evidence type="ECO:0000259" key="1">
    <source>
        <dbReference type="Pfam" id="PF01408"/>
    </source>
</evidence>
<dbReference type="EMBL" id="SLXK01000004">
    <property type="protein sequence ID" value="TCP30823.1"/>
    <property type="molecule type" value="Genomic_DNA"/>
</dbReference>
<evidence type="ECO:0000259" key="2">
    <source>
        <dbReference type="Pfam" id="PF22725"/>
    </source>
</evidence>
<dbReference type="SUPFAM" id="SSF55347">
    <property type="entry name" value="Glyceraldehyde-3-phosphate dehydrogenase-like, C-terminal domain"/>
    <property type="match status" value="1"/>
</dbReference>
<name>A0A4R2P7F5_9BACL</name>
<reference evidence="3 4" key="1">
    <citation type="submission" date="2019-03" db="EMBL/GenBank/DDBJ databases">
        <title>Genomic Encyclopedia of Type Strains, Phase IV (KMG-IV): sequencing the most valuable type-strain genomes for metagenomic binning, comparative biology and taxonomic classification.</title>
        <authorList>
            <person name="Goeker M."/>
        </authorList>
    </citation>
    <scope>NUCLEOTIDE SEQUENCE [LARGE SCALE GENOMIC DNA]</scope>
    <source>
        <strain evidence="3 4">DSM 19377</strain>
    </source>
</reference>
<evidence type="ECO:0000313" key="4">
    <source>
        <dbReference type="Proteomes" id="UP000295416"/>
    </source>
</evidence>
<dbReference type="SUPFAM" id="SSF51735">
    <property type="entry name" value="NAD(P)-binding Rossmann-fold domains"/>
    <property type="match status" value="1"/>
</dbReference>
<dbReference type="Gene3D" id="3.40.50.720">
    <property type="entry name" value="NAD(P)-binding Rossmann-like Domain"/>
    <property type="match status" value="1"/>
</dbReference>
<dbReference type="RefSeq" id="WP_165886830.1">
    <property type="nucleotide sequence ID" value="NZ_SLXK01000004.1"/>
</dbReference>
<protein>
    <submittedName>
        <fullName evidence="3">Myo-inositol 2-dehydrogenase/D-chiro-inositol 1-dehydrogenase</fullName>
    </submittedName>
</protein>
<dbReference type="AlphaFoldDB" id="A0A4R2P7F5"/>
<gene>
    <name evidence="3" type="ORF">EV207_1042</name>
</gene>
<keyword evidence="4" id="KW-1185">Reference proteome</keyword>
<organism evidence="3 4">
    <name type="scientific">Scopulibacillus darangshiensis</name>
    <dbReference type="NCBI Taxonomy" id="442528"/>
    <lineage>
        <taxon>Bacteria</taxon>
        <taxon>Bacillati</taxon>
        <taxon>Bacillota</taxon>
        <taxon>Bacilli</taxon>
        <taxon>Bacillales</taxon>
        <taxon>Sporolactobacillaceae</taxon>
        <taxon>Scopulibacillus</taxon>
    </lineage>
</organism>
<dbReference type="Pfam" id="PF22725">
    <property type="entry name" value="GFO_IDH_MocA_C3"/>
    <property type="match status" value="1"/>
</dbReference>
<dbReference type="PANTHER" id="PTHR43377:SF1">
    <property type="entry name" value="BILIVERDIN REDUCTASE A"/>
    <property type="match status" value="1"/>
</dbReference>
<dbReference type="Proteomes" id="UP000295416">
    <property type="component" value="Unassembled WGS sequence"/>
</dbReference>
<dbReference type="InterPro" id="IPR051450">
    <property type="entry name" value="Gfo/Idh/MocA_Oxidoreductases"/>
</dbReference>
<dbReference type="InterPro" id="IPR055170">
    <property type="entry name" value="GFO_IDH_MocA-like_dom"/>
</dbReference>
<dbReference type="InterPro" id="IPR000683">
    <property type="entry name" value="Gfo/Idh/MocA-like_OxRdtase_N"/>
</dbReference>
<evidence type="ECO:0000313" key="3">
    <source>
        <dbReference type="EMBL" id="TCP30823.1"/>
    </source>
</evidence>
<dbReference type="PANTHER" id="PTHR43377">
    <property type="entry name" value="BILIVERDIN REDUCTASE A"/>
    <property type="match status" value="1"/>
</dbReference>
<accession>A0A4R2P7F5</accession>
<feature type="domain" description="Gfo/Idh/MocA-like oxidoreductase N-terminal" evidence="1">
    <location>
        <begin position="2"/>
        <end position="118"/>
    </location>
</feature>
<dbReference type="InterPro" id="IPR036291">
    <property type="entry name" value="NAD(P)-bd_dom_sf"/>
</dbReference>
<dbReference type="Pfam" id="PF01408">
    <property type="entry name" value="GFO_IDH_MocA"/>
    <property type="match status" value="1"/>
</dbReference>
<dbReference type="Gene3D" id="3.30.360.10">
    <property type="entry name" value="Dihydrodipicolinate Reductase, domain 2"/>
    <property type="match status" value="1"/>
</dbReference>